<feature type="region of interest" description="Disordered" evidence="3">
    <location>
        <begin position="256"/>
        <end position="305"/>
    </location>
</feature>
<organism evidence="6 7">
    <name type="scientific">Geranomyces variabilis</name>
    <dbReference type="NCBI Taxonomy" id="109894"/>
    <lineage>
        <taxon>Eukaryota</taxon>
        <taxon>Fungi</taxon>
        <taxon>Fungi incertae sedis</taxon>
        <taxon>Chytridiomycota</taxon>
        <taxon>Chytridiomycota incertae sedis</taxon>
        <taxon>Chytridiomycetes</taxon>
        <taxon>Spizellomycetales</taxon>
        <taxon>Powellomycetaceae</taxon>
        <taxon>Geranomyces</taxon>
    </lineage>
</organism>
<dbReference type="InterPro" id="IPR001487">
    <property type="entry name" value="Bromodomain"/>
</dbReference>
<evidence type="ECO:0000256" key="2">
    <source>
        <dbReference type="PROSITE-ProRule" id="PRU00035"/>
    </source>
</evidence>
<dbReference type="PRINTS" id="PR00503">
    <property type="entry name" value="BROMODOMAIN"/>
</dbReference>
<accession>A0AAD5TPX7</accession>
<evidence type="ECO:0000256" key="1">
    <source>
        <dbReference type="ARBA" id="ARBA00023117"/>
    </source>
</evidence>
<feature type="compositionally biased region" description="Low complexity" evidence="3">
    <location>
        <begin position="653"/>
        <end position="662"/>
    </location>
</feature>
<feature type="region of interest" description="Disordered" evidence="3">
    <location>
        <begin position="479"/>
        <end position="551"/>
    </location>
</feature>
<dbReference type="PROSITE" id="PS51525">
    <property type="entry name" value="NET"/>
    <property type="match status" value="1"/>
</dbReference>
<feature type="region of interest" description="Disordered" evidence="3">
    <location>
        <begin position="128"/>
        <end position="147"/>
    </location>
</feature>
<protein>
    <recommendedName>
        <fullName evidence="8">Bromodomain-containing protein</fullName>
    </recommendedName>
</protein>
<dbReference type="AlphaFoldDB" id="A0AAD5TPX7"/>
<dbReference type="InterPro" id="IPR018359">
    <property type="entry name" value="Bromodomain_CS"/>
</dbReference>
<dbReference type="InterPro" id="IPR038336">
    <property type="entry name" value="NET_sf"/>
</dbReference>
<dbReference type="SMART" id="SM00297">
    <property type="entry name" value="BROMO"/>
    <property type="match status" value="2"/>
</dbReference>
<dbReference type="InterPro" id="IPR050935">
    <property type="entry name" value="Bromo_chromatin_reader"/>
</dbReference>
<dbReference type="InterPro" id="IPR027353">
    <property type="entry name" value="NET_dom"/>
</dbReference>
<dbReference type="InterPro" id="IPR036427">
    <property type="entry name" value="Bromodomain-like_sf"/>
</dbReference>
<feature type="compositionally biased region" description="Basic and acidic residues" evidence="3">
    <location>
        <begin position="289"/>
        <end position="303"/>
    </location>
</feature>
<feature type="compositionally biased region" description="Polar residues" evidence="3">
    <location>
        <begin position="270"/>
        <end position="288"/>
    </location>
</feature>
<dbReference type="CDD" id="cd05500">
    <property type="entry name" value="Bromo_BDF1_2_I"/>
    <property type="match status" value="1"/>
</dbReference>
<dbReference type="Gene3D" id="1.20.1270.220">
    <property type="match status" value="1"/>
</dbReference>
<feature type="compositionally biased region" description="Basic and acidic residues" evidence="3">
    <location>
        <begin position="42"/>
        <end position="51"/>
    </location>
</feature>
<feature type="compositionally biased region" description="Low complexity" evidence="3">
    <location>
        <begin position="519"/>
        <end position="533"/>
    </location>
</feature>
<gene>
    <name evidence="6" type="ORF">HDU87_003404</name>
</gene>
<dbReference type="Pfam" id="PF17035">
    <property type="entry name" value="BET"/>
    <property type="match status" value="1"/>
</dbReference>
<evidence type="ECO:0000256" key="3">
    <source>
        <dbReference type="SAM" id="MobiDB-lite"/>
    </source>
</evidence>
<dbReference type="SUPFAM" id="SSF47370">
    <property type="entry name" value="Bromodomain"/>
    <property type="match status" value="2"/>
</dbReference>
<reference evidence="6" key="1">
    <citation type="submission" date="2020-05" db="EMBL/GenBank/DDBJ databases">
        <title>Phylogenomic resolution of chytrid fungi.</title>
        <authorList>
            <person name="Stajich J.E."/>
            <person name="Amses K."/>
            <person name="Simmons R."/>
            <person name="Seto K."/>
            <person name="Myers J."/>
            <person name="Bonds A."/>
            <person name="Quandt C.A."/>
            <person name="Barry K."/>
            <person name="Liu P."/>
            <person name="Grigoriev I."/>
            <person name="Longcore J.E."/>
            <person name="James T.Y."/>
        </authorList>
    </citation>
    <scope>NUCLEOTIDE SEQUENCE</scope>
    <source>
        <strain evidence="6">JEL0379</strain>
    </source>
</reference>
<proteinExistence type="predicted"/>
<feature type="compositionally biased region" description="Low complexity" evidence="3">
    <location>
        <begin position="107"/>
        <end position="117"/>
    </location>
</feature>
<evidence type="ECO:0000259" key="4">
    <source>
        <dbReference type="PROSITE" id="PS50014"/>
    </source>
</evidence>
<dbReference type="GO" id="GO:0006355">
    <property type="term" value="P:regulation of DNA-templated transcription"/>
    <property type="evidence" value="ECO:0007669"/>
    <property type="project" value="TreeGrafter"/>
</dbReference>
<dbReference type="Gene3D" id="1.20.920.10">
    <property type="entry name" value="Bromodomain-like"/>
    <property type="match status" value="2"/>
</dbReference>
<dbReference type="GO" id="GO:0000785">
    <property type="term" value="C:chromatin"/>
    <property type="evidence" value="ECO:0007669"/>
    <property type="project" value="TreeGrafter"/>
</dbReference>
<dbReference type="Pfam" id="PF00439">
    <property type="entry name" value="Bromodomain"/>
    <property type="match status" value="2"/>
</dbReference>
<dbReference type="PROSITE" id="PS00633">
    <property type="entry name" value="BROMODOMAIN_1"/>
    <property type="match status" value="1"/>
</dbReference>
<dbReference type="PANTHER" id="PTHR22880">
    <property type="entry name" value="FALZ-RELATED BROMODOMAIN-CONTAINING PROTEINS"/>
    <property type="match status" value="1"/>
</dbReference>
<dbReference type="CDD" id="cd05499">
    <property type="entry name" value="Bromo_BDF1_2_II"/>
    <property type="match status" value="1"/>
</dbReference>
<dbReference type="PROSITE" id="PS50014">
    <property type="entry name" value="BROMODOMAIN_2"/>
    <property type="match status" value="2"/>
</dbReference>
<evidence type="ECO:0000313" key="6">
    <source>
        <dbReference type="EMBL" id="KAJ3178581.1"/>
    </source>
</evidence>
<feature type="domain" description="Bromo" evidence="4">
    <location>
        <begin position="331"/>
        <end position="403"/>
    </location>
</feature>
<name>A0AAD5TPX7_9FUNG</name>
<dbReference type="EMBL" id="JADGJQ010000025">
    <property type="protein sequence ID" value="KAJ3178581.1"/>
    <property type="molecule type" value="Genomic_DNA"/>
</dbReference>
<feature type="region of interest" description="Disordered" evidence="3">
    <location>
        <begin position="616"/>
        <end position="668"/>
    </location>
</feature>
<feature type="region of interest" description="Disordered" evidence="3">
    <location>
        <begin position="1"/>
        <end position="120"/>
    </location>
</feature>
<dbReference type="PANTHER" id="PTHR22880:SF225">
    <property type="entry name" value="BROMODOMAIN-CONTAINING PROTEIN BET-1-RELATED"/>
    <property type="match status" value="1"/>
</dbReference>
<sequence length="668" mass="73882">MDVDAFDESDQPHTAAFMFDDVQSAAQPPPPPPPADVSYKSEQPETMKDSATDLPPRLLSPPVRDSINDDSMGSPFFSPSSERPKTENGDQFHNSAGNGHSYPDPPSYYAASPAASPTQPVYPAVHEQIQQSPPHTQPISAHTPQPQSQALIQEQLKFCGNVIRNLKRLKDARPFLEPVDPVRLGIPTYFTLIKQPMDISTIEKKLRESTYASAQQFADDVTLMLQNCFTFNGRESPVGQNGQALERAFAKQMEKLPLESKSDKNKKRTSSVYDTPTANMSKRNSLSETRPKREIHAPARDISNKANGKSRMTELEIKFCSDVLRELHKKQHAAYNFPFLMPVDPIALNIPHYTDIIKNPMDLSTMRHKLDAGEYETIDEFAADAKLIFHNCYTFNPPGTEVYKYGQQLEEAFERKWAEKAAATAHAPRSARASKAKIKSQAQMHDFSDSESDEDESDAKQLQLLQQQLLAITTQMEMLQEKRKRRKRKSMASASHSHLAPPAKTPKIPKTSRAGKQGSSAYPPSSSKKTSAAKGRKQKGKHNEEDIPSLNYAQKEELSVLVGQLPLEKTDQVMDIIRSGSGLPENIDSGEIELDIESLDKSTLWSLYNYVKTGSSRGHYGKAARGSGTKGSRAKAKPKKGGPVGLSHNTDTSEGSESGSESGESESN</sequence>
<keyword evidence="7" id="KW-1185">Reference proteome</keyword>
<evidence type="ECO:0000313" key="7">
    <source>
        <dbReference type="Proteomes" id="UP001212152"/>
    </source>
</evidence>
<comment type="caution">
    <text evidence="6">The sequence shown here is derived from an EMBL/GenBank/DDBJ whole genome shotgun (WGS) entry which is preliminary data.</text>
</comment>
<feature type="domain" description="NET" evidence="5">
    <location>
        <begin position="540"/>
        <end position="622"/>
    </location>
</feature>
<feature type="compositionally biased region" description="Low complexity" evidence="3">
    <location>
        <begin position="491"/>
        <end position="511"/>
    </location>
</feature>
<feature type="domain" description="Bromo" evidence="4">
    <location>
        <begin position="167"/>
        <end position="239"/>
    </location>
</feature>
<evidence type="ECO:0000259" key="5">
    <source>
        <dbReference type="PROSITE" id="PS51525"/>
    </source>
</evidence>
<feature type="region of interest" description="Disordered" evidence="3">
    <location>
        <begin position="424"/>
        <end position="460"/>
    </location>
</feature>
<dbReference type="GO" id="GO:0006338">
    <property type="term" value="P:chromatin remodeling"/>
    <property type="evidence" value="ECO:0007669"/>
    <property type="project" value="TreeGrafter"/>
</dbReference>
<dbReference type="GO" id="GO:0005634">
    <property type="term" value="C:nucleus"/>
    <property type="evidence" value="ECO:0007669"/>
    <property type="project" value="TreeGrafter"/>
</dbReference>
<evidence type="ECO:0008006" key="8">
    <source>
        <dbReference type="Google" id="ProtNLM"/>
    </source>
</evidence>
<dbReference type="Proteomes" id="UP001212152">
    <property type="component" value="Unassembled WGS sequence"/>
</dbReference>
<keyword evidence="1 2" id="KW-0103">Bromodomain</keyword>